<gene>
    <name evidence="1" type="ORF">NCTC10994_00161</name>
</gene>
<organism evidence="1 2">
    <name type="scientific">Rhodococcus coprophilus</name>
    <dbReference type="NCBI Taxonomy" id="38310"/>
    <lineage>
        <taxon>Bacteria</taxon>
        <taxon>Bacillati</taxon>
        <taxon>Actinomycetota</taxon>
        <taxon>Actinomycetes</taxon>
        <taxon>Mycobacteriales</taxon>
        <taxon>Nocardiaceae</taxon>
        <taxon>Rhodococcus</taxon>
    </lineage>
</organism>
<dbReference type="AlphaFoldDB" id="A0A2X4TLK8"/>
<dbReference type="Proteomes" id="UP000249091">
    <property type="component" value="Chromosome 1"/>
</dbReference>
<evidence type="ECO:0000313" key="1">
    <source>
        <dbReference type="EMBL" id="SQI28417.1"/>
    </source>
</evidence>
<accession>A0A2X4TLK8</accession>
<reference evidence="1 2" key="1">
    <citation type="submission" date="2018-06" db="EMBL/GenBank/DDBJ databases">
        <authorList>
            <consortium name="Pathogen Informatics"/>
            <person name="Doyle S."/>
        </authorList>
    </citation>
    <scope>NUCLEOTIDE SEQUENCE [LARGE SCALE GENOMIC DNA]</scope>
    <source>
        <strain evidence="1 2">NCTC10994</strain>
    </source>
</reference>
<proteinExistence type="predicted"/>
<name>A0A2X4TLK8_9NOCA</name>
<keyword evidence="2" id="KW-1185">Reference proteome</keyword>
<protein>
    <submittedName>
        <fullName evidence="1">Uncharacterized protein</fullName>
    </submittedName>
</protein>
<dbReference type="KEGG" id="rcr:NCTC10994_00161"/>
<evidence type="ECO:0000313" key="2">
    <source>
        <dbReference type="Proteomes" id="UP000249091"/>
    </source>
</evidence>
<dbReference type="EMBL" id="LS483468">
    <property type="protein sequence ID" value="SQI28417.1"/>
    <property type="molecule type" value="Genomic_DNA"/>
</dbReference>
<sequence length="139" mass="15162">MEQLEHPFDRFAASYGPIKCVPKNGGDPLYLGASAANYIPLVANAGDGTKCMWMRDARGELWLSASLTVYRYMGWAEQDYADWGLGQAPGVGKYSQPLLFNSDGTVSLASQPVQQLYNDDGWAKWGVGREDALVITPAP</sequence>